<keyword evidence="4" id="KW-0614">Plasmid</keyword>
<keyword evidence="5" id="KW-1185">Reference proteome</keyword>
<evidence type="ECO:0000313" key="4">
    <source>
        <dbReference type="EMBL" id="AAX56322.1"/>
    </source>
</evidence>
<dbReference type="GO" id="GO:0003677">
    <property type="term" value="F:DNA binding"/>
    <property type="evidence" value="ECO:0007669"/>
    <property type="project" value="InterPro"/>
</dbReference>
<feature type="coiled-coil region" evidence="2">
    <location>
        <begin position="240"/>
        <end position="298"/>
    </location>
</feature>
<evidence type="ECO:0000256" key="2">
    <source>
        <dbReference type="SAM" id="Coils"/>
    </source>
</evidence>
<geneLocation type="plasmid" evidence="4 5">
    <name>p9785S</name>
</geneLocation>
<organism evidence="4 5">
    <name type="scientific">Lactobacillus johnsonii (strain FI9785)</name>
    <dbReference type="NCBI Taxonomy" id="633699"/>
    <lineage>
        <taxon>Bacteria</taxon>
        <taxon>Bacillati</taxon>
        <taxon>Bacillota</taxon>
        <taxon>Bacilli</taxon>
        <taxon>Lactobacillales</taxon>
        <taxon>Lactobacillaceae</taxon>
        <taxon>Lactobacillus</taxon>
    </lineage>
</organism>
<dbReference type="CDD" id="cd17242">
    <property type="entry name" value="MobM_relaxase"/>
    <property type="match status" value="1"/>
</dbReference>
<name>Q3ZFU5_LACJF</name>
<proteinExistence type="inferred from homology"/>
<reference evidence="5" key="2">
    <citation type="journal article" date="2009" name="J. Bacteriol.">
        <title>Complete genome sequence of Lactobacillus johnsonii FI9785, a competitive exclusion agent against pathogens in poultry.</title>
        <authorList>
            <person name="Wegmann U."/>
            <person name="Overweg K."/>
            <person name="Horn N."/>
            <person name="Goesmann A."/>
            <person name="Narbad A."/>
            <person name="Gasson M.J."/>
            <person name="Shearman C."/>
        </authorList>
    </citation>
    <scope>NUCLEOTIDE SEQUENCE [LARGE SCALE GENOMIC DNA]</scope>
    <source>
        <strain evidence="5">FI9785</strain>
    </source>
</reference>
<dbReference type="InterPro" id="IPR001668">
    <property type="entry name" value="Mob_Pre"/>
</dbReference>
<protein>
    <submittedName>
        <fullName evidence="4">Mob</fullName>
    </submittedName>
</protein>
<dbReference type="AlphaFoldDB" id="Q3ZFU5"/>
<evidence type="ECO:0000313" key="5">
    <source>
        <dbReference type="Proteomes" id="UP000002627"/>
    </source>
</evidence>
<dbReference type="Gene3D" id="3.30.930.30">
    <property type="match status" value="1"/>
</dbReference>
<feature type="coiled-coil region" evidence="2">
    <location>
        <begin position="366"/>
        <end position="430"/>
    </location>
</feature>
<dbReference type="KEGG" id="ljf:mob"/>
<reference evidence="4 5" key="1">
    <citation type="journal article" date="2005" name="Plasmid">
        <title>Characterisation of a novel plasmid p9785S from Lactobacillus johnsonii FI9785.</title>
        <authorList>
            <person name="Horn N."/>
            <person name="Wegmann U."/>
            <person name="Narbad A."/>
            <person name="Gasson M.J."/>
        </authorList>
    </citation>
    <scope>NUCLEOTIDE SEQUENCE [LARGE SCALE GENOMIC DNA]</scope>
    <source>
        <strain evidence="4 5">FI9785</strain>
    </source>
</reference>
<dbReference type="Proteomes" id="UP000002627">
    <property type="component" value="Plasmid p9785S"/>
</dbReference>
<feature type="compositionally biased region" description="Polar residues" evidence="3">
    <location>
        <begin position="489"/>
        <end position="502"/>
    </location>
</feature>
<feature type="region of interest" description="Disordered" evidence="3">
    <location>
        <begin position="487"/>
        <end position="511"/>
    </location>
</feature>
<comment type="similarity">
    <text evidence="1">Belongs to the plasmid mobilization pre family.</text>
</comment>
<dbReference type="Pfam" id="PF01076">
    <property type="entry name" value="Mob_Pre"/>
    <property type="match status" value="1"/>
</dbReference>
<dbReference type="HOGENOM" id="CLU_532947_0_0_9"/>
<dbReference type="EMBL" id="AY862141">
    <property type="protein sequence ID" value="AAX56322.1"/>
    <property type="molecule type" value="Genomic_DNA"/>
</dbReference>
<sequence length="511" mass="60137">MPEMTMSFSKGKANETSIKHNNRSLNPNEFDFDKAGHKHINPELTGLNEVLLHENIRDVYKREFGKAVEEYNSKQKRKDRRIKDYYSKIKNSKKTRTQYEFIVQVGNKNDYDHDENRITSQTWQTSKKILENYFDNFQKRNPNLIPYNAVIHMDEEGAPHMHLNVVPVAHDLNAKQGVKVKPVLNKALAEEGFSISKKDNRKQWRDFQHREAEALADEALAFGIERKAGITNKLKDVHQYKQVMREIEDLQEQKRQVDTQLLNRKGQIDSLDQKELDLAHRERVVANKEAKNKNLEKEIRYKEFVLNDLDQKEQDRRDNWNKWAHTVTKLTSKADLGNADDYLITNAFGVVDKEMTKRKINELLDLAEHGKLIKEVEAENRQLRNQGIEQFRQFVHQEKSIGDAQRKKEKEELEKKIQEQAEIIRKQQLENLQLRKFADAAMRTVRGIARAIPEKTHEIWQKLGSNLHRVGGKTFVHMRRDEIDEANKGYQNSVQESQSRYNSQHHDLDLF</sequence>
<evidence type="ECO:0000256" key="1">
    <source>
        <dbReference type="ARBA" id="ARBA00010657"/>
    </source>
</evidence>
<feature type="region of interest" description="Disordered" evidence="3">
    <location>
        <begin position="1"/>
        <end position="25"/>
    </location>
</feature>
<keyword evidence="2" id="KW-0175">Coiled coil</keyword>
<evidence type="ECO:0000256" key="3">
    <source>
        <dbReference type="SAM" id="MobiDB-lite"/>
    </source>
</evidence>
<gene>
    <name evidence="4" type="primary">mob</name>
</gene>
<dbReference type="GO" id="GO:0006310">
    <property type="term" value="P:DNA recombination"/>
    <property type="evidence" value="ECO:0007669"/>
    <property type="project" value="InterPro"/>
</dbReference>
<accession>Q3ZFU5</accession>